<evidence type="ECO:0000313" key="3">
    <source>
        <dbReference type="Proteomes" id="UP000561681"/>
    </source>
</evidence>
<keyword evidence="1" id="KW-1133">Transmembrane helix</keyword>
<organism evidence="2 3">
    <name type="scientific">Flavobacterium nitrogenifigens</name>
    <dbReference type="NCBI Taxonomy" id="1617283"/>
    <lineage>
        <taxon>Bacteria</taxon>
        <taxon>Pseudomonadati</taxon>
        <taxon>Bacteroidota</taxon>
        <taxon>Flavobacteriia</taxon>
        <taxon>Flavobacteriales</taxon>
        <taxon>Flavobacteriaceae</taxon>
        <taxon>Flavobacterium</taxon>
    </lineage>
</organism>
<dbReference type="EMBL" id="JACHLD010000001">
    <property type="protein sequence ID" value="MBB4800149.1"/>
    <property type="molecule type" value="Genomic_DNA"/>
</dbReference>
<protein>
    <recommendedName>
        <fullName evidence="4">Redox-active disulfide protein 2</fullName>
    </recommendedName>
</protein>
<evidence type="ECO:0000313" key="2">
    <source>
        <dbReference type="EMBL" id="MBB4800149.1"/>
    </source>
</evidence>
<dbReference type="Proteomes" id="UP000561681">
    <property type="component" value="Unassembled WGS sequence"/>
</dbReference>
<reference evidence="2 3" key="1">
    <citation type="submission" date="2020-08" db="EMBL/GenBank/DDBJ databases">
        <title>Functional genomics of gut bacteria from endangered species of beetles.</title>
        <authorList>
            <person name="Carlos-Shanley C."/>
        </authorList>
    </citation>
    <scope>NUCLEOTIDE SEQUENCE [LARGE SCALE GENOMIC DNA]</scope>
    <source>
        <strain evidence="2 3">S00142</strain>
    </source>
</reference>
<dbReference type="AlphaFoldDB" id="A0A7W7N674"/>
<feature type="transmembrane region" description="Helical" evidence="1">
    <location>
        <begin position="24"/>
        <end position="44"/>
    </location>
</feature>
<dbReference type="RefSeq" id="WP_184157768.1">
    <property type="nucleotide sequence ID" value="NZ_JACHLD010000001.1"/>
</dbReference>
<evidence type="ECO:0008006" key="4">
    <source>
        <dbReference type="Google" id="ProtNLM"/>
    </source>
</evidence>
<proteinExistence type="predicted"/>
<keyword evidence="1" id="KW-0472">Membrane</keyword>
<evidence type="ECO:0000256" key="1">
    <source>
        <dbReference type="SAM" id="Phobius"/>
    </source>
</evidence>
<feature type="transmembrane region" description="Helical" evidence="1">
    <location>
        <begin position="50"/>
        <end position="69"/>
    </location>
</feature>
<keyword evidence="3" id="KW-1185">Reference proteome</keyword>
<accession>A0A7W7N674</accession>
<sequence>MKTTKFSEMSTEELIKNQKTLKRVNTIFAVVLFMLFALNIFIVFMKGFSAMNVVPIALLPILFLNMSNLKEIKKELESRK</sequence>
<keyword evidence="1" id="KW-0812">Transmembrane</keyword>
<gene>
    <name evidence="2" type="ORF">HNP37_000188</name>
</gene>
<name>A0A7W7N674_9FLAO</name>
<comment type="caution">
    <text evidence="2">The sequence shown here is derived from an EMBL/GenBank/DDBJ whole genome shotgun (WGS) entry which is preliminary data.</text>
</comment>